<reference evidence="4 5" key="1">
    <citation type="submission" date="2020-06" db="EMBL/GenBank/DDBJ databases">
        <title>Genomic analysis of Salicibibacter sp. NKC21-4.</title>
        <authorList>
            <person name="Oh Y.J."/>
        </authorList>
    </citation>
    <scope>NUCLEOTIDE SEQUENCE [LARGE SCALE GENOMIC DNA]</scope>
    <source>
        <strain evidence="4 5">NKC21-4</strain>
    </source>
</reference>
<dbReference type="Gene3D" id="3.40.630.30">
    <property type="match status" value="1"/>
</dbReference>
<dbReference type="CDD" id="cd04301">
    <property type="entry name" value="NAT_SF"/>
    <property type="match status" value="1"/>
</dbReference>
<dbReference type="InterPro" id="IPR050832">
    <property type="entry name" value="Bact_Acetyltransf"/>
</dbReference>
<keyword evidence="2" id="KW-0012">Acyltransferase</keyword>
<sequence>MVINPATTSGAAVIHNLMIQAFLEYKHETPPSSALDESVQSVSDALGKGEKALIAYEENQPVGMVRFRLKNEGLNFYRLSVIPEKQGLGIAKELLKSLEDYANKAELSTILCKVRMTVQKNIQLYSSLGYAVYDEEVVHKPNGMNIKVVSMEKKL</sequence>
<dbReference type="PROSITE" id="PS51186">
    <property type="entry name" value="GNAT"/>
    <property type="match status" value="1"/>
</dbReference>
<dbReference type="KEGG" id="scib:HUG20_17355"/>
<dbReference type="GO" id="GO:0016747">
    <property type="term" value="F:acyltransferase activity, transferring groups other than amino-acyl groups"/>
    <property type="evidence" value="ECO:0007669"/>
    <property type="project" value="InterPro"/>
</dbReference>
<dbReference type="Pfam" id="PF00583">
    <property type="entry name" value="Acetyltransf_1"/>
    <property type="match status" value="1"/>
</dbReference>
<gene>
    <name evidence="4" type="ORF">HUG20_17355</name>
</gene>
<dbReference type="PANTHER" id="PTHR43877:SF2">
    <property type="entry name" value="AMINOALKYLPHOSPHONATE N-ACETYLTRANSFERASE-RELATED"/>
    <property type="match status" value="1"/>
</dbReference>
<dbReference type="InterPro" id="IPR016181">
    <property type="entry name" value="Acyl_CoA_acyltransferase"/>
</dbReference>
<feature type="domain" description="N-acetyltransferase" evidence="3">
    <location>
        <begin position="1"/>
        <end position="155"/>
    </location>
</feature>
<keyword evidence="5" id="KW-1185">Reference proteome</keyword>
<dbReference type="RefSeq" id="WP_200085931.1">
    <property type="nucleotide sequence ID" value="NZ_CP054706.1"/>
</dbReference>
<name>A0A7T6ZDX9_9BACI</name>
<dbReference type="InterPro" id="IPR000182">
    <property type="entry name" value="GNAT_dom"/>
</dbReference>
<evidence type="ECO:0000256" key="2">
    <source>
        <dbReference type="ARBA" id="ARBA00023315"/>
    </source>
</evidence>
<evidence type="ECO:0000256" key="1">
    <source>
        <dbReference type="ARBA" id="ARBA00022679"/>
    </source>
</evidence>
<evidence type="ECO:0000313" key="4">
    <source>
        <dbReference type="EMBL" id="QQK81505.1"/>
    </source>
</evidence>
<dbReference type="AlphaFoldDB" id="A0A7T6ZDX9"/>
<accession>A0A7T6ZDX9</accession>
<dbReference type="SUPFAM" id="SSF55729">
    <property type="entry name" value="Acyl-CoA N-acyltransferases (Nat)"/>
    <property type="match status" value="1"/>
</dbReference>
<dbReference type="EMBL" id="CP054706">
    <property type="protein sequence ID" value="QQK81505.1"/>
    <property type="molecule type" value="Genomic_DNA"/>
</dbReference>
<dbReference type="Proteomes" id="UP000595349">
    <property type="component" value="Chromosome"/>
</dbReference>
<keyword evidence="1 4" id="KW-0808">Transferase</keyword>
<evidence type="ECO:0000313" key="5">
    <source>
        <dbReference type="Proteomes" id="UP000595349"/>
    </source>
</evidence>
<proteinExistence type="predicted"/>
<protein>
    <submittedName>
        <fullName evidence="4">GNAT family N-acetyltransferase</fullName>
    </submittedName>
</protein>
<evidence type="ECO:0000259" key="3">
    <source>
        <dbReference type="PROSITE" id="PS51186"/>
    </source>
</evidence>
<organism evidence="4 5">
    <name type="scientific">Salicibibacter cibi</name>
    <dbReference type="NCBI Taxonomy" id="2743001"/>
    <lineage>
        <taxon>Bacteria</taxon>
        <taxon>Bacillati</taxon>
        <taxon>Bacillota</taxon>
        <taxon>Bacilli</taxon>
        <taxon>Bacillales</taxon>
        <taxon>Bacillaceae</taxon>
        <taxon>Salicibibacter</taxon>
    </lineage>
</organism>
<dbReference type="PANTHER" id="PTHR43877">
    <property type="entry name" value="AMINOALKYLPHOSPHONATE N-ACETYLTRANSFERASE-RELATED-RELATED"/>
    <property type="match status" value="1"/>
</dbReference>